<dbReference type="AlphaFoldDB" id="A0AAD6XVZ7"/>
<dbReference type="EMBL" id="JARJCN010000006">
    <property type="protein sequence ID" value="KAJ7100000.1"/>
    <property type="molecule type" value="Genomic_DNA"/>
</dbReference>
<name>A0AAD6XVZ7_9AGAR</name>
<accession>A0AAD6XVZ7</accession>
<proteinExistence type="predicted"/>
<reference evidence="1" key="1">
    <citation type="submission" date="2023-03" db="EMBL/GenBank/DDBJ databases">
        <title>Massive genome expansion in bonnet fungi (Mycena s.s.) driven by repeated elements and novel gene families across ecological guilds.</title>
        <authorList>
            <consortium name="Lawrence Berkeley National Laboratory"/>
            <person name="Harder C.B."/>
            <person name="Miyauchi S."/>
            <person name="Viragh M."/>
            <person name="Kuo A."/>
            <person name="Thoen E."/>
            <person name="Andreopoulos B."/>
            <person name="Lu D."/>
            <person name="Skrede I."/>
            <person name="Drula E."/>
            <person name="Henrissat B."/>
            <person name="Morin E."/>
            <person name="Kohler A."/>
            <person name="Barry K."/>
            <person name="LaButti K."/>
            <person name="Morin E."/>
            <person name="Salamov A."/>
            <person name="Lipzen A."/>
            <person name="Mereny Z."/>
            <person name="Hegedus B."/>
            <person name="Baldrian P."/>
            <person name="Stursova M."/>
            <person name="Weitz H."/>
            <person name="Taylor A."/>
            <person name="Grigoriev I.V."/>
            <person name="Nagy L.G."/>
            <person name="Martin F."/>
            <person name="Kauserud H."/>
        </authorList>
    </citation>
    <scope>NUCLEOTIDE SEQUENCE</scope>
    <source>
        <strain evidence="1">CBHHK173m</strain>
    </source>
</reference>
<gene>
    <name evidence="1" type="ORF">B0H15DRAFT_927599</name>
</gene>
<evidence type="ECO:0000313" key="1">
    <source>
        <dbReference type="EMBL" id="KAJ7100000.1"/>
    </source>
</evidence>
<dbReference type="Proteomes" id="UP001222325">
    <property type="component" value="Unassembled WGS sequence"/>
</dbReference>
<evidence type="ECO:0000313" key="2">
    <source>
        <dbReference type="Proteomes" id="UP001222325"/>
    </source>
</evidence>
<protein>
    <submittedName>
        <fullName evidence="1">Uncharacterized protein</fullName>
    </submittedName>
</protein>
<comment type="caution">
    <text evidence="1">The sequence shown here is derived from an EMBL/GenBank/DDBJ whole genome shotgun (WGS) entry which is preliminary data.</text>
</comment>
<keyword evidence="2" id="KW-1185">Reference proteome</keyword>
<sequence length="128" mass="13944">MSSEYGQFISQLFDHIFFGNDKAAGLAAFERDIAPDAKIAFNGAEIDNVKFREELERFHGNAIAEPISKETLAMVELPGGGAVCSGVVKLKRTDKMDGSVKNQVAVQIIKVETRGGRKVVTAWCGVRQ</sequence>
<organism evidence="1 2">
    <name type="scientific">Mycena belliarum</name>
    <dbReference type="NCBI Taxonomy" id="1033014"/>
    <lineage>
        <taxon>Eukaryota</taxon>
        <taxon>Fungi</taxon>
        <taxon>Dikarya</taxon>
        <taxon>Basidiomycota</taxon>
        <taxon>Agaricomycotina</taxon>
        <taxon>Agaricomycetes</taxon>
        <taxon>Agaricomycetidae</taxon>
        <taxon>Agaricales</taxon>
        <taxon>Marasmiineae</taxon>
        <taxon>Mycenaceae</taxon>
        <taxon>Mycena</taxon>
    </lineage>
</organism>